<dbReference type="CDD" id="cd06223">
    <property type="entry name" value="PRTases_typeI"/>
    <property type="match status" value="1"/>
</dbReference>
<dbReference type="SUPFAM" id="SSF53271">
    <property type="entry name" value="PRTase-like"/>
    <property type="match status" value="1"/>
</dbReference>
<name>A0A0Q9YPT3_9GAMM</name>
<dbReference type="Gene3D" id="3.40.50.2020">
    <property type="match status" value="1"/>
</dbReference>
<evidence type="ECO:0000256" key="2">
    <source>
        <dbReference type="ARBA" id="ARBA00049402"/>
    </source>
</evidence>
<dbReference type="NCBIfam" id="NF006605">
    <property type="entry name" value="PRK09162.1"/>
    <property type="match status" value="1"/>
</dbReference>
<dbReference type="InterPro" id="IPR050408">
    <property type="entry name" value="HGPRT"/>
</dbReference>
<comment type="catalytic activity">
    <reaction evidence="2">
        <text>IMP + diphosphate = hypoxanthine + 5-phospho-alpha-D-ribose 1-diphosphate</text>
        <dbReference type="Rhea" id="RHEA:17973"/>
        <dbReference type="ChEBI" id="CHEBI:17368"/>
        <dbReference type="ChEBI" id="CHEBI:33019"/>
        <dbReference type="ChEBI" id="CHEBI:58017"/>
        <dbReference type="ChEBI" id="CHEBI:58053"/>
        <dbReference type="EC" id="2.4.2.8"/>
    </reaction>
    <physiologicalReaction direction="right-to-left" evidence="2">
        <dbReference type="Rhea" id="RHEA:17975"/>
    </physiologicalReaction>
</comment>
<protein>
    <submittedName>
        <fullName evidence="4">Hypoxanthine-guanine phosphoribosyltransferase</fullName>
        <ecNumber evidence="4">2.4.2.8</ecNumber>
    </submittedName>
</protein>
<dbReference type="PATRIC" id="fig|1590043.3.peg.364"/>
<comment type="catalytic activity">
    <reaction evidence="1">
        <text>GMP + diphosphate = guanine + 5-phospho-alpha-D-ribose 1-diphosphate</text>
        <dbReference type="Rhea" id="RHEA:25424"/>
        <dbReference type="ChEBI" id="CHEBI:16235"/>
        <dbReference type="ChEBI" id="CHEBI:33019"/>
        <dbReference type="ChEBI" id="CHEBI:58017"/>
        <dbReference type="ChEBI" id="CHEBI:58115"/>
        <dbReference type="EC" id="2.4.2.8"/>
    </reaction>
    <physiologicalReaction direction="right-to-left" evidence="1">
        <dbReference type="Rhea" id="RHEA:25426"/>
    </physiologicalReaction>
</comment>
<dbReference type="GO" id="GO:0005829">
    <property type="term" value="C:cytosol"/>
    <property type="evidence" value="ECO:0007669"/>
    <property type="project" value="TreeGrafter"/>
</dbReference>
<accession>A0A0Q9YPT3</accession>
<dbReference type="GO" id="GO:0004422">
    <property type="term" value="F:hypoxanthine phosphoribosyltransferase activity"/>
    <property type="evidence" value="ECO:0007669"/>
    <property type="project" value="TreeGrafter"/>
</dbReference>
<organism evidence="4">
    <name type="scientific">Candidatus Berkiella aquae</name>
    <dbReference type="NCBI Taxonomy" id="295108"/>
    <lineage>
        <taxon>Bacteria</taxon>
        <taxon>Pseudomonadati</taxon>
        <taxon>Pseudomonadota</taxon>
        <taxon>Gammaproteobacteria</taxon>
        <taxon>Candidatus Berkiellales</taxon>
        <taxon>Candidatus Berkiellaceae</taxon>
        <taxon>Candidatus Berkiella</taxon>
    </lineage>
</organism>
<dbReference type="InterPro" id="IPR029057">
    <property type="entry name" value="PRTase-like"/>
</dbReference>
<reference evidence="4" key="1">
    <citation type="submission" date="2015-09" db="EMBL/GenBank/DDBJ databases">
        <title>Draft Genome Sequences of Two Novel Amoeba-resistant Intranuclear Bacteria, Candidatus Berkiella cookevillensis and Candidatus Berkiella aquae.</title>
        <authorList>
            <person name="Mehari Y.T."/>
            <person name="Arivett B.A."/>
            <person name="Farone A.L."/>
            <person name="Gunderson J.H."/>
            <person name="Farone M.B."/>
        </authorList>
    </citation>
    <scope>NUCLEOTIDE SEQUENCE [LARGE SCALE GENOMIC DNA]</scope>
    <source>
        <strain evidence="4">HT99</strain>
    </source>
</reference>
<keyword evidence="4" id="KW-0328">Glycosyltransferase</keyword>
<dbReference type="GO" id="GO:0052657">
    <property type="term" value="F:guanine phosphoribosyltransferase activity"/>
    <property type="evidence" value="ECO:0007669"/>
    <property type="project" value="RHEA"/>
</dbReference>
<dbReference type="GO" id="GO:0046100">
    <property type="term" value="P:hypoxanthine metabolic process"/>
    <property type="evidence" value="ECO:0007669"/>
    <property type="project" value="TreeGrafter"/>
</dbReference>
<dbReference type="STRING" id="295108.HT99x_00363"/>
<proteinExistence type="predicted"/>
<dbReference type="EC" id="2.4.2.8" evidence="4"/>
<evidence type="ECO:0000256" key="1">
    <source>
        <dbReference type="ARBA" id="ARBA00048811"/>
    </source>
</evidence>
<dbReference type="GO" id="GO:0032263">
    <property type="term" value="P:GMP salvage"/>
    <property type="evidence" value="ECO:0007669"/>
    <property type="project" value="TreeGrafter"/>
</dbReference>
<keyword evidence="4" id="KW-0808">Transferase</keyword>
<sequence length="189" mass="20883">MAELTAPLKIKGVTSRAKCLYNSEQIERALKNMATAIHTDLQDENPIVLCVLIGGVVLTGKLLTLLDFPLQMDYIHASRYGDETVGSQLKWVVKPRLSLKGRTVLVVDDILDHGITLAGIIDYCQEQGARAVKTAVLVEKEVTRPPLAVQKADYTGIIVENRYVYGYGMDYQGYLRNAPGIFAVAEEDE</sequence>
<dbReference type="Pfam" id="PF00156">
    <property type="entry name" value="Pribosyltran"/>
    <property type="match status" value="1"/>
</dbReference>
<gene>
    <name evidence="4" type="primary">hpt</name>
    <name evidence="4" type="ORF">HT99x_00363</name>
</gene>
<dbReference type="PANTHER" id="PTHR43340">
    <property type="entry name" value="HYPOXANTHINE-GUANINE PHOSPHORIBOSYLTRANSFERASE"/>
    <property type="match status" value="1"/>
</dbReference>
<dbReference type="AlphaFoldDB" id="A0A0Q9YPT3"/>
<dbReference type="GO" id="GO:0006178">
    <property type="term" value="P:guanine salvage"/>
    <property type="evidence" value="ECO:0007669"/>
    <property type="project" value="TreeGrafter"/>
</dbReference>
<evidence type="ECO:0000313" key="4">
    <source>
        <dbReference type="EMBL" id="KRG22822.1"/>
    </source>
</evidence>
<feature type="domain" description="Phosphoribosyltransferase" evidence="3">
    <location>
        <begin position="20"/>
        <end position="157"/>
    </location>
</feature>
<dbReference type="GO" id="GO:0000287">
    <property type="term" value="F:magnesium ion binding"/>
    <property type="evidence" value="ECO:0007669"/>
    <property type="project" value="TreeGrafter"/>
</dbReference>
<dbReference type="EMBL" id="LKAJ01000001">
    <property type="protein sequence ID" value="KRG22822.1"/>
    <property type="molecule type" value="Genomic_DNA"/>
</dbReference>
<dbReference type="PANTHER" id="PTHR43340:SF1">
    <property type="entry name" value="HYPOXANTHINE PHOSPHORIBOSYLTRANSFERASE"/>
    <property type="match status" value="1"/>
</dbReference>
<comment type="caution">
    <text evidence="4">The sequence shown here is derived from an EMBL/GenBank/DDBJ whole genome shotgun (WGS) entry which is preliminary data.</text>
</comment>
<evidence type="ECO:0000259" key="3">
    <source>
        <dbReference type="Pfam" id="PF00156"/>
    </source>
</evidence>
<dbReference type="GO" id="GO:0032264">
    <property type="term" value="P:IMP salvage"/>
    <property type="evidence" value="ECO:0007669"/>
    <property type="project" value="TreeGrafter"/>
</dbReference>
<dbReference type="InterPro" id="IPR000836">
    <property type="entry name" value="PRTase_dom"/>
</dbReference>